<reference evidence="3" key="1">
    <citation type="journal article" date="2019" name="Int. J. Syst. Evol. Microbiol.">
        <title>The Global Catalogue of Microorganisms (GCM) 10K type strain sequencing project: providing services to taxonomists for standard genome sequencing and annotation.</title>
        <authorList>
            <consortium name="The Broad Institute Genomics Platform"/>
            <consortium name="The Broad Institute Genome Sequencing Center for Infectious Disease"/>
            <person name="Wu L."/>
            <person name="Ma J."/>
        </authorList>
    </citation>
    <scope>NUCLEOTIDE SEQUENCE [LARGE SCALE GENOMIC DNA]</scope>
    <source>
        <strain evidence="3">CCTCC AB 2013263</strain>
    </source>
</reference>
<gene>
    <name evidence="2" type="ORF">ACFOPQ_07865</name>
</gene>
<sequence>MQGHLDAPLDDVGQGQAWQLAPGI</sequence>
<organism evidence="2 3">
    <name type="scientific">Deinococcus antarcticus</name>
    <dbReference type="NCBI Taxonomy" id="1298767"/>
    <lineage>
        <taxon>Bacteria</taxon>
        <taxon>Thermotogati</taxon>
        <taxon>Deinococcota</taxon>
        <taxon>Deinococci</taxon>
        <taxon>Deinococcales</taxon>
        <taxon>Deinococcaceae</taxon>
        <taxon>Deinococcus</taxon>
    </lineage>
</organism>
<dbReference type="RefSeq" id="WP_380076935.1">
    <property type="nucleotide sequence ID" value="NZ_JBHRZF010000091.1"/>
</dbReference>
<evidence type="ECO:0000313" key="3">
    <source>
        <dbReference type="Proteomes" id="UP001595748"/>
    </source>
</evidence>
<proteinExistence type="predicted"/>
<accession>A0ABV8A5M0</accession>
<feature type="region of interest" description="Disordered" evidence="1">
    <location>
        <begin position="1"/>
        <end position="24"/>
    </location>
</feature>
<evidence type="ECO:0000313" key="2">
    <source>
        <dbReference type="EMBL" id="MFC3860676.1"/>
    </source>
</evidence>
<comment type="caution">
    <text evidence="2">The sequence shown here is derived from an EMBL/GenBank/DDBJ whole genome shotgun (WGS) entry which is preliminary data.</text>
</comment>
<name>A0ABV8A5M0_9DEIO</name>
<dbReference type="EMBL" id="JBHRZF010000091">
    <property type="protein sequence ID" value="MFC3860676.1"/>
    <property type="molecule type" value="Genomic_DNA"/>
</dbReference>
<dbReference type="Proteomes" id="UP001595748">
    <property type="component" value="Unassembled WGS sequence"/>
</dbReference>
<protein>
    <submittedName>
        <fullName evidence="2">Uncharacterized protein</fullName>
    </submittedName>
</protein>
<evidence type="ECO:0000256" key="1">
    <source>
        <dbReference type="SAM" id="MobiDB-lite"/>
    </source>
</evidence>
<keyword evidence="3" id="KW-1185">Reference proteome</keyword>